<keyword evidence="1" id="KW-0614">Plasmid</keyword>
<evidence type="ECO:0000313" key="2">
    <source>
        <dbReference type="Proteomes" id="UP000184749"/>
    </source>
</evidence>
<gene>
    <name evidence="1" type="ORF">IE4872_PC00202</name>
</gene>
<evidence type="ECO:0000313" key="1">
    <source>
        <dbReference type="EMBL" id="APO70230.1"/>
    </source>
</evidence>
<name>A0A1L5NQP5_9HYPH</name>
<dbReference type="AlphaFoldDB" id="A0A1L5NQP5"/>
<dbReference type="EMBL" id="CP017104">
    <property type="protein sequence ID" value="APO70230.1"/>
    <property type="molecule type" value="Genomic_DNA"/>
</dbReference>
<sequence length="80" mass="9029">MRGLYGLPHDASLTYTAPIHLNFMSILDGQCARKLHSRRSILLRGIDDGGRQLRGLRRLQFESMTIDARESKVPPVVLIV</sequence>
<protein>
    <submittedName>
        <fullName evidence="1">Uncharacterized protein</fullName>
    </submittedName>
</protein>
<proteinExistence type="predicted"/>
<accession>A0A1L5NQP5</accession>
<geneLocation type="plasmid" evidence="2">
    <name>prgalie4872c</name>
</geneLocation>
<organism evidence="1 2">
    <name type="scientific">Rhizobium gallicum</name>
    <dbReference type="NCBI Taxonomy" id="56730"/>
    <lineage>
        <taxon>Bacteria</taxon>
        <taxon>Pseudomonadati</taxon>
        <taxon>Pseudomonadota</taxon>
        <taxon>Alphaproteobacteria</taxon>
        <taxon>Hyphomicrobiales</taxon>
        <taxon>Rhizobiaceae</taxon>
        <taxon>Rhizobium/Agrobacterium group</taxon>
        <taxon>Rhizobium</taxon>
    </lineage>
</organism>
<dbReference type="Proteomes" id="UP000184749">
    <property type="component" value="Plasmid pRgalIE4872c"/>
</dbReference>
<reference evidence="1 2" key="1">
    <citation type="submission" date="2016-09" db="EMBL/GenBank/DDBJ databases">
        <title>The complete genome sequences of Rhizobium gallicum, symbiovars gallicum and phaseoli, symbionts associated to common bean (Phaseolus vulgaris).</title>
        <authorList>
            <person name="Bustos P."/>
            <person name="Santamaria R.I."/>
            <person name="Perez-Carrascal O.M."/>
            <person name="Juarez S."/>
            <person name="Lozano L."/>
            <person name="Martinez-Flores I."/>
            <person name="Martinez-Romero E."/>
            <person name="Cevallos M."/>
            <person name="Romero D."/>
            <person name="Davila G."/>
            <person name="Gonzalez V."/>
        </authorList>
    </citation>
    <scope>NUCLEOTIDE SEQUENCE [LARGE SCALE GENOMIC DNA]</scope>
    <source>
        <strain evidence="1 2">IE4872</strain>
        <plasmid evidence="2">prgalie4872c</plasmid>
    </source>
</reference>